<dbReference type="NCBIfam" id="TIGR01594">
    <property type="entry name" value="holin_lambda"/>
    <property type="match status" value="1"/>
</dbReference>
<reference evidence="2" key="2">
    <citation type="submission" date="2012-04" db="EMBL/GenBank/DDBJ databases">
        <title>Complete genome sequence of Providencia stuartii clinical isolate MRSN 2154.</title>
        <authorList>
            <person name="Clifford R.J."/>
            <person name="Hang J."/>
            <person name="Riley M.C."/>
            <person name="Onmus-Leone F."/>
            <person name="Kuschner R.A."/>
            <person name="Lesho E.P."/>
            <person name="Waterman P.E."/>
        </authorList>
    </citation>
    <scope>NUCLEOTIDE SEQUENCE [LARGE SCALE GENOMIC DNA]</scope>
    <source>
        <strain evidence="2">MRSN 2154</strain>
    </source>
</reference>
<dbReference type="Proteomes" id="UP000005012">
    <property type="component" value="Chromosome"/>
</dbReference>
<dbReference type="AlphaFoldDB" id="A0A140NRB0"/>
<dbReference type="KEGG" id="psi:S70_16880"/>
<gene>
    <name evidence="1" type="ordered locus">S70_16880</name>
</gene>
<name>A0A140NRB0_PROSM</name>
<protein>
    <submittedName>
        <fullName evidence="1">Phage holin</fullName>
    </submittedName>
</protein>
<dbReference type="InterPro" id="IPR006481">
    <property type="entry name" value="Phage_lambda_GpS_holin"/>
</dbReference>
<dbReference type="Pfam" id="PF05106">
    <property type="entry name" value="Phage_holin_3_1"/>
    <property type="match status" value="1"/>
</dbReference>
<proteinExistence type="predicted"/>
<evidence type="ECO:0000313" key="2">
    <source>
        <dbReference type="Proteomes" id="UP000005012"/>
    </source>
</evidence>
<sequence>MDHMKENPEFWDNVFQIIAAHKEQGISASLATGMAILRGKYNGGGWKKTLFDGAMCALFAWFVKDLLTLLGLNHELAYLASVFIGYVGVDGLSKIIKGRAGVNND</sequence>
<organism evidence="1 2">
    <name type="scientific">Providencia stuartii (strain MRSN 2154)</name>
    <dbReference type="NCBI Taxonomy" id="1157951"/>
    <lineage>
        <taxon>Bacteria</taxon>
        <taxon>Pseudomonadati</taxon>
        <taxon>Pseudomonadota</taxon>
        <taxon>Gammaproteobacteria</taxon>
        <taxon>Enterobacterales</taxon>
        <taxon>Morganellaceae</taxon>
        <taxon>Providencia</taxon>
    </lineage>
</organism>
<dbReference type="HOGENOM" id="CLU_118968_4_0_6"/>
<evidence type="ECO:0000313" key="1">
    <source>
        <dbReference type="EMBL" id="AFH95188.1"/>
    </source>
</evidence>
<dbReference type="OrthoDB" id="6456698at2"/>
<dbReference type="EMBL" id="CP003488">
    <property type="protein sequence ID" value="AFH95188.1"/>
    <property type="molecule type" value="Genomic_DNA"/>
</dbReference>
<reference evidence="1 2" key="1">
    <citation type="journal article" date="2012" name="J. Bacteriol.">
        <title>Complete Genome Sequence of Providencia stuartii Clinical Isolate MRSN 2154.</title>
        <authorList>
            <person name="Clifford R.J."/>
            <person name="Hang J."/>
            <person name="Riley M.C."/>
            <person name="Onmus-Leone F."/>
            <person name="Kuschner R.A."/>
            <person name="Lesho E.P."/>
            <person name="Waterman P.E."/>
        </authorList>
    </citation>
    <scope>NUCLEOTIDE SEQUENCE [LARGE SCALE GENOMIC DNA]</scope>
    <source>
        <strain evidence="1 2">MRSN 2154</strain>
    </source>
</reference>
<dbReference type="PATRIC" id="fig|1157951.4.peg.3388"/>
<dbReference type="RefSeq" id="WP_004916437.1">
    <property type="nucleotide sequence ID" value="NC_017731.1"/>
</dbReference>
<accession>A0A140NRB0</accession>